<gene>
    <name evidence="3" type="ORF">CDV28_10225</name>
</gene>
<evidence type="ECO:0000313" key="4">
    <source>
        <dbReference type="Proteomes" id="UP000316238"/>
    </source>
</evidence>
<dbReference type="InterPro" id="IPR006442">
    <property type="entry name" value="Antitoxin_Phd/YefM"/>
</dbReference>
<dbReference type="AlphaFoldDB" id="A0A521G4I3"/>
<protein>
    <recommendedName>
        <fullName evidence="2">Antitoxin</fullName>
    </recommendedName>
</protein>
<comment type="similarity">
    <text evidence="1 2">Belongs to the phD/YefM antitoxin family.</text>
</comment>
<evidence type="ECO:0000256" key="1">
    <source>
        <dbReference type="ARBA" id="ARBA00009981"/>
    </source>
</evidence>
<reference evidence="3" key="1">
    <citation type="submission" date="2017-07" db="EMBL/GenBank/DDBJ databases">
        <title>The cable genome - Insights into the physiology and evolution of filamentous bacteria capable of sulfide oxidation via long distance electron transfer.</title>
        <authorList>
            <person name="Thorup C."/>
            <person name="Bjerg J.T."/>
            <person name="Schreiber L."/>
            <person name="Nielsen L.P."/>
            <person name="Kjeldsen K.U."/>
            <person name="Boesen T."/>
            <person name="Boggild A."/>
            <person name="Meysman F."/>
            <person name="Geelhoed J."/>
            <person name="Schramm A."/>
        </authorList>
    </citation>
    <scope>NUCLEOTIDE SEQUENCE [LARGE SCALE GENOMIC DNA]</scope>
    <source>
        <strain evidence="3">GS</strain>
    </source>
</reference>
<dbReference type="InterPro" id="IPR036165">
    <property type="entry name" value="YefM-like_sf"/>
</dbReference>
<dbReference type="SUPFAM" id="SSF143120">
    <property type="entry name" value="YefM-like"/>
    <property type="match status" value="1"/>
</dbReference>
<dbReference type="Gene3D" id="3.40.1620.10">
    <property type="entry name" value="YefM-like domain"/>
    <property type="match status" value="1"/>
</dbReference>
<keyword evidence="4" id="KW-1185">Reference proteome</keyword>
<name>A0A521G4I3_9BACT</name>
<dbReference type="EMBL" id="NQJD01000002">
    <property type="protein sequence ID" value="TAA75903.1"/>
    <property type="molecule type" value="Genomic_DNA"/>
</dbReference>
<dbReference type="Proteomes" id="UP000316238">
    <property type="component" value="Unassembled WGS sequence"/>
</dbReference>
<dbReference type="NCBIfam" id="TIGR01552">
    <property type="entry name" value="phd_fam"/>
    <property type="match status" value="1"/>
</dbReference>
<evidence type="ECO:0000256" key="2">
    <source>
        <dbReference type="RuleBase" id="RU362080"/>
    </source>
</evidence>
<comment type="caution">
    <text evidence="3">The sequence shown here is derived from an EMBL/GenBank/DDBJ whole genome shotgun (WGS) entry which is preliminary data.</text>
</comment>
<sequence length="78" mass="8722">MIVTISKAKIDLSKLVKRACHGERIIITKNNLPLAEIVPHNVQGKRMLGTFAGKVALPDNIMDEDEEVNEMFYGKAEK</sequence>
<dbReference type="Pfam" id="PF02604">
    <property type="entry name" value="PhdYeFM_antitox"/>
    <property type="match status" value="1"/>
</dbReference>
<proteinExistence type="inferred from homology"/>
<comment type="function">
    <text evidence="2">Antitoxin component of a type II toxin-antitoxin (TA) system.</text>
</comment>
<accession>A0A521G4I3</accession>
<evidence type="ECO:0000313" key="3">
    <source>
        <dbReference type="EMBL" id="TAA75903.1"/>
    </source>
</evidence>
<organism evidence="3 4">
    <name type="scientific">Candidatus Electronema aureum</name>
    <dbReference type="NCBI Taxonomy" id="2005002"/>
    <lineage>
        <taxon>Bacteria</taxon>
        <taxon>Pseudomonadati</taxon>
        <taxon>Thermodesulfobacteriota</taxon>
        <taxon>Desulfobulbia</taxon>
        <taxon>Desulfobulbales</taxon>
        <taxon>Desulfobulbaceae</taxon>
        <taxon>Candidatus Electronema</taxon>
    </lineage>
</organism>